<reference evidence="2" key="1">
    <citation type="journal article" date="2012" name="PLoS ONE">
        <title>Gene sets for utilization of primary and secondary nutrition supplies in the distal gut of endangered iberian lynx.</title>
        <authorList>
            <person name="Alcaide M."/>
            <person name="Messina E."/>
            <person name="Richter M."/>
            <person name="Bargiela R."/>
            <person name="Peplies J."/>
            <person name="Huws S.A."/>
            <person name="Newbold C.J."/>
            <person name="Golyshin P.N."/>
            <person name="Simon M.A."/>
            <person name="Lopez G."/>
            <person name="Yakimov M.M."/>
            <person name="Ferrer M."/>
        </authorList>
    </citation>
    <scope>NUCLEOTIDE SEQUENCE</scope>
</reference>
<proteinExistence type="predicted"/>
<keyword evidence="1" id="KW-1133">Transmembrane helix</keyword>
<feature type="transmembrane region" description="Helical" evidence="1">
    <location>
        <begin position="40"/>
        <end position="63"/>
    </location>
</feature>
<comment type="caution">
    <text evidence="2">The sequence shown here is derived from an EMBL/GenBank/DDBJ whole genome shotgun (WGS) entry which is preliminary data.</text>
</comment>
<dbReference type="EMBL" id="AMCI01002024">
    <property type="protein sequence ID" value="EJX03813.1"/>
    <property type="molecule type" value="Genomic_DNA"/>
</dbReference>
<keyword evidence="1" id="KW-0812">Transmembrane</keyword>
<evidence type="ECO:0000256" key="1">
    <source>
        <dbReference type="SAM" id="Phobius"/>
    </source>
</evidence>
<sequence length="72" mass="7476">MLASSLGALGITQAGILLLNPAVASVANLYGIQLTLSLPAVSWCCGFVIICCLVGYIVAVWAAQDSWHSARL</sequence>
<evidence type="ECO:0000313" key="2">
    <source>
        <dbReference type="EMBL" id="EJX03813.1"/>
    </source>
</evidence>
<accession>J9GNB6</accession>
<gene>
    <name evidence="2" type="ORF">EVA_08082</name>
</gene>
<keyword evidence="1" id="KW-0472">Membrane</keyword>
<organism evidence="2">
    <name type="scientific">gut metagenome</name>
    <dbReference type="NCBI Taxonomy" id="749906"/>
    <lineage>
        <taxon>unclassified sequences</taxon>
        <taxon>metagenomes</taxon>
        <taxon>organismal metagenomes</taxon>
    </lineage>
</organism>
<dbReference type="AlphaFoldDB" id="J9GNB6"/>
<protein>
    <submittedName>
        <fullName evidence="2">Membrane protein</fullName>
    </submittedName>
</protein>
<name>J9GNB6_9ZZZZ</name>